<accession>A0A179G3X5</accession>
<dbReference type="PANTHER" id="PTHR32361:SF9">
    <property type="entry name" value="FERRIC REDUCTASE TRANSMEMBRANE COMPONENT 3-RELATED"/>
    <property type="match status" value="1"/>
</dbReference>
<dbReference type="EMBL" id="LSBJ02000001">
    <property type="protein sequence ID" value="OAQ72053.2"/>
    <property type="molecule type" value="Genomic_DNA"/>
</dbReference>
<gene>
    <name evidence="14" type="ORF">VFPPC_00115</name>
</gene>
<evidence type="ECO:0000259" key="13">
    <source>
        <dbReference type="PROSITE" id="PS51384"/>
    </source>
</evidence>
<dbReference type="SUPFAM" id="SSF52343">
    <property type="entry name" value="Ferredoxin reductase-like, C-terminal NADP-linked domain"/>
    <property type="match status" value="1"/>
</dbReference>
<dbReference type="Proteomes" id="UP000078397">
    <property type="component" value="Unassembled WGS sequence"/>
</dbReference>
<reference evidence="14 15" key="1">
    <citation type="journal article" date="2016" name="PLoS Pathog.">
        <title>Biosynthesis of antibiotic leucinostatins in bio-control fungus Purpureocillium lilacinum and their inhibition on phytophthora revealed by genome mining.</title>
        <authorList>
            <person name="Wang G."/>
            <person name="Liu Z."/>
            <person name="Lin R."/>
            <person name="Li E."/>
            <person name="Mao Z."/>
            <person name="Ling J."/>
            <person name="Yang Y."/>
            <person name="Yin W.B."/>
            <person name="Xie B."/>
        </authorList>
    </citation>
    <scope>NUCLEOTIDE SEQUENCE [LARGE SCALE GENOMIC DNA]</scope>
    <source>
        <strain evidence="14">170</strain>
    </source>
</reference>
<dbReference type="PANTHER" id="PTHR32361">
    <property type="entry name" value="FERRIC/CUPRIC REDUCTASE TRANSMEMBRANE COMPONENT"/>
    <property type="match status" value="1"/>
</dbReference>
<dbReference type="Pfam" id="PF08022">
    <property type="entry name" value="FAD_binding_8"/>
    <property type="match status" value="1"/>
</dbReference>
<dbReference type="SFLD" id="SFLDG01168">
    <property type="entry name" value="Ferric_reductase_subgroup_(FRE"/>
    <property type="match status" value="1"/>
</dbReference>
<dbReference type="GO" id="GO:0005886">
    <property type="term" value="C:plasma membrane"/>
    <property type="evidence" value="ECO:0007669"/>
    <property type="project" value="TreeGrafter"/>
</dbReference>
<keyword evidence="4 12" id="KW-0812">Transmembrane</keyword>
<keyword evidence="10" id="KW-0325">Glycoprotein</keyword>
<dbReference type="GO" id="GO:0000293">
    <property type="term" value="F:ferric-chelate reductase activity"/>
    <property type="evidence" value="ECO:0007669"/>
    <property type="project" value="UniProtKB-ARBA"/>
</dbReference>
<dbReference type="STRING" id="1380566.A0A179G3X5"/>
<keyword evidence="3" id="KW-0813">Transport</keyword>
<dbReference type="OrthoDB" id="10006946at2759"/>
<keyword evidence="9 12" id="KW-0472">Membrane</keyword>
<evidence type="ECO:0000256" key="12">
    <source>
        <dbReference type="SAM" id="Phobius"/>
    </source>
</evidence>
<dbReference type="Pfam" id="PF08030">
    <property type="entry name" value="NAD_binding_6"/>
    <property type="match status" value="1"/>
</dbReference>
<feature type="transmembrane region" description="Helical" evidence="12">
    <location>
        <begin position="211"/>
        <end position="230"/>
    </location>
</feature>
<keyword evidence="5" id="KW-0249">Electron transport</keyword>
<keyword evidence="7" id="KW-0560">Oxidoreductase</keyword>
<dbReference type="KEGG" id="pchm:VFPPC_00115"/>
<keyword evidence="8" id="KW-0406">Ion transport</keyword>
<feature type="domain" description="FAD-binding FR-type" evidence="13">
    <location>
        <begin position="273"/>
        <end position="385"/>
    </location>
</feature>
<feature type="transmembrane region" description="Helical" evidence="12">
    <location>
        <begin position="24"/>
        <end position="43"/>
    </location>
</feature>
<evidence type="ECO:0000256" key="7">
    <source>
        <dbReference type="ARBA" id="ARBA00023002"/>
    </source>
</evidence>
<evidence type="ECO:0000256" key="3">
    <source>
        <dbReference type="ARBA" id="ARBA00022448"/>
    </source>
</evidence>
<dbReference type="CDD" id="cd06186">
    <property type="entry name" value="NOX_Duox_like_FAD_NADP"/>
    <property type="match status" value="1"/>
</dbReference>
<evidence type="ECO:0000256" key="6">
    <source>
        <dbReference type="ARBA" id="ARBA00022989"/>
    </source>
</evidence>
<evidence type="ECO:0000256" key="2">
    <source>
        <dbReference type="ARBA" id="ARBA00006278"/>
    </source>
</evidence>
<feature type="transmembrane region" description="Helical" evidence="12">
    <location>
        <begin position="176"/>
        <end position="196"/>
    </location>
</feature>
<dbReference type="GO" id="GO:0006879">
    <property type="term" value="P:intracellular iron ion homeostasis"/>
    <property type="evidence" value="ECO:0007669"/>
    <property type="project" value="TreeGrafter"/>
</dbReference>
<feature type="region of interest" description="Disordered" evidence="11">
    <location>
        <begin position="495"/>
        <end position="522"/>
    </location>
</feature>
<evidence type="ECO:0000313" key="15">
    <source>
        <dbReference type="Proteomes" id="UP000078397"/>
    </source>
</evidence>
<comment type="caution">
    <text evidence="14">The sequence shown here is derived from an EMBL/GenBank/DDBJ whole genome shotgun (WGS) entry which is preliminary data.</text>
</comment>
<dbReference type="RefSeq" id="XP_022284652.1">
    <property type="nucleotide sequence ID" value="XM_022428162.1"/>
</dbReference>
<name>A0A179G3X5_METCM</name>
<organism evidence="14 15">
    <name type="scientific">Pochonia chlamydosporia 170</name>
    <dbReference type="NCBI Taxonomy" id="1380566"/>
    <lineage>
        <taxon>Eukaryota</taxon>
        <taxon>Fungi</taxon>
        <taxon>Dikarya</taxon>
        <taxon>Ascomycota</taxon>
        <taxon>Pezizomycotina</taxon>
        <taxon>Sordariomycetes</taxon>
        <taxon>Hypocreomycetidae</taxon>
        <taxon>Hypocreales</taxon>
        <taxon>Clavicipitaceae</taxon>
        <taxon>Pochonia</taxon>
    </lineage>
</organism>
<protein>
    <submittedName>
        <fullName evidence="14">Ferric reductase-like transmembrane component</fullName>
    </submittedName>
</protein>
<evidence type="ECO:0000256" key="5">
    <source>
        <dbReference type="ARBA" id="ARBA00022982"/>
    </source>
</evidence>
<dbReference type="Pfam" id="PF01794">
    <property type="entry name" value="Ferric_reduct"/>
    <property type="match status" value="1"/>
</dbReference>
<dbReference type="InterPro" id="IPR017927">
    <property type="entry name" value="FAD-bd_FR_type"/>
</dbReference>
<evidence type="ECO:0000256" key="11">
    <source>
        <dbReference type="SAM" id="MobiDB-lite"/>
    </source>
</evidence>
<evidence type="ECO:0000256" key="10">
    <source>
        <dbReference type="ARBA" id="ARBA00023180"/>
    </source>
</evidence>
<dbReference type="InterPro" id="IPR013130">
    <property type="entry name" value="Fe3_Rdtase_TM_dom"/>
</dbReference>
<evidence type="ECO:0000256" key="8">
    <source>
        <dbReference type="ARBA" id="ARBA00023065"/>
    </source>
</evidence>
<evidence type="ECO:0000256" key="4">
    <source>
        <dbReference type="ARBA" id="ARBA00022692"/>
    </source>
</evidence>
<dbReference type="InterPro" id="IPR039261">
    <property type="entry name" value="FNR_nucleotide-bd"/>
</dbReference>
<dbReference type="InterPro" id="IPR051410">
    <property type="entry name" value="Ferric/Cupric_Reductase"/>
</dbReference>
<dbReference type="PROSITE" id="PS51384">
    <property type="entry name" value="FAD_FR"/>
    <property type="match status" value="1"/>
</dbReference>
<dbReference type="GO" id="GO:0015677">
    <property type="term" value="P:copper ion import"/>
    <property type="evidence" value="ECO:0007669"/>
    <property type="project" value="TreeGrafter"/>
</dbReference>
<dbReference type="InterPro" id="IPR013112">
    <property type="entry name" value="FAD-bd_8"/>
</dbReference>
<dbReference type="Gene3D" id="3.40.50.80">
    <property type="entry name" value="Nucleotide-binding domain of ferredoxin-NADP reductase (FNR) module"/>
    <property type="match status" value="1"/>
</dbReference>
<keyword evidence="15" id="KW-1185">Reference proteome</keyword>
<feature type="transmembrane region" description="Helical" evidence="12">
    <location>
        <begin position="142"/>
        <end position="164"/>
    </location>
</feature>
<keyword evidence="6 12" id="KW-1133">Transmembrane helix</keyword>
<evidence type="ECO:0000256" key="1">
    <source>
        <dbReference type="ARBA" id="ARBA00004141"/>
    </source>
</evidence>
<comment type="subcellular location">
    <subcellularLocation>
        <location evidence="1">Membrane</location>
        <topology evidence="1">Multi-pass membrane protein</topology>
    </subcellularLocation>
</comment>
<dbReference type="GeneID" id="28844200"/>
<dbReference type="InterPro" id="IPR013121">
    <property type="entry name" value="Fe_red_NAD-bd_6"/>
</dbReference>
<dbReference type="SFLD" id="SFLDS00052">
    <property type="entry name" value="Ferric_Reductase_Domain"/>
    <property type="match status" value="1"/>
</dbReference>
<dbReference type="GO" id="GO:0006826">
    <property type="term" value="P:iron ion transport"/>
    <property type="evidence" value="ECO:0007669"/>
    <property type="project" value="TreeGrafter"/>
</dbReference>
<feature type="transmembrane region" description="Helical" evidence="12">
    <location>
        <begin position="78"/>
        <end position="103"/>
    </location>
</feature>
<dbReference type="AlphaFoldDB" id="A0A179G3X5"/>
<evidence type="ECO:0000313" key="14">
    <source>
        <dbReference type="EMBL" id="OAQ72053.2"/>
    </source>
</evidence>
<sequence length="598" mass="66480">MAGYDEAQLRRFALRAKRNEQSTLGFILALVFVGLLYTVFHQIRQSNHWMRRRKGGIKLPSPLAATSRYIRKLFLKRVVGLPSLGHAGVTTIFVALNLVGLFANLGESASMMSNIASRSGWCVSPTLIETVQKPNHILPRLAIANLVFVIFFALKNTPLAFLTAWSYERLNCLHRIAGYTAVSHVIIHTSCYSYYFCSMNRCSRLLETSDIFGIVAGSCWALLALAAIFIRRWWYELFYYIHVTLWIVSIVSIGLHQSKFTTKIVIGTVVAGSMWGLDRLIRFVRLMINSTNNTATLTPLPNGGTRVTLAKPPMGAISGKHCFLWIPRIRLFETHPFTIASADPLEFVVVSHNGFTGDLHKYAIDHPGQPLKASIEGPYGTVPDPSAFETVVLVAGGSGASFTFGLAHALLGRVTSSTTRRVVFVWVVKYNSYLKWFAEHLITLKNDPRFTIRVFITRSEPPLPPSSSAGSECSTSKCIEHVSIREETLEKDAIRRVRPSPSESSIDLEKSPPSSDTEAVSAEATWRPVDFHGIPITYKRPDVVTLIREAVNDTPSDDRVLISGCGPAKLMHIIRETTASCIRSDGPSIELHCEQFGW</sequence>
<proteinExistence type="inferred from homology"/>
<feature type="transmembrane region" description="Helical" evidence="12">
    <location>
        <begin position="237"/>
        <end position="254"/>
    </location>
</feature>
<evidence type="ECO:0000256" key="9">
    <source>
        <dbReference type="ARBA" id="ARBA00023136"/>
    </source>
</evidence>
<feature type="transmembrane region" description="Helical" evidence="12">
    <location>
        <begin position="260"/>
        <end position="277"/>
    </location>
</feature>
<comment type="similarity">
    <text evidence="2">Belongs to the ferric reductase (FRE) family.</text>
</comment>